<evidence type="ECO:0000259" key="1">
    <source>
        <dbReference type="PROSITE" id="PS50112"/>
    </source>
</evidence>
<protein>
    <submittedName>
        <fullName evidence="2">PAS domain-containing protein</fullName>
    </submittedName>
</protein>
<gene>
    <name evidence="2" type="ORF">JAZ04_16410</name>
</gene>
<dbReference type="InterPro" id="IPR035965">
    <property type="entry name" value="PAS-like_dom_sf"/>
</dbReference>
<accession>A0A9E4K6W7</accession>
<sequence length="175" mass="20337">MKNGIQPTNREILVSERDFIVSKTDTKGRIVYANRLFMKISGYREAELLGKQHNLLRHPDMPRGVFHLLWRKIMQGHECFAYIKNLCKNGDHYWVLANVTPDYDPMDQIIGYFSVRRKPSREAVDYFNGLYQQMLSTETRAGPKNAVTASTELLNQAINDQGFENYETFVFGHQT</sequence>
<dbReference type="SUPFAM" id="SSF55785">
    <property type="entry name" value="PYP-like sensor domain (PAS domain)"/>
    <property type="match status" value="1"/>
</dbReference>
<name>A0A9E4K6W7_9GAMM</name>
<dbReference type="GO" id="GO:0006355">
    <property type="term" value="P:regulation of DNA-templated transcription"/>
    <property type="evidence" value="ECO:0007669"/>
    <property type="project" value="InterPro"/>
</dbReference>
<dbReference type="PROSITE" id="PS50112">
    <property type="entry name" value="PAS"/>
    <property type="match status" value="1"/>
</dbReference>
<dbReference type="InterPro" id="IPR000014">
    <property type="entry name" value="PAS"/>
</dbReference>
<dbReference type="NCBIfam" id="TIGR00229">
    <property type="entry name" value="sensory_box"/>
    <property type="match status" value="1"/>
</dbReference>
<dbReference type="InterPro" id="IPR013767">
    <property type="entry name" value="PAS_fold"/>
</dbReference>
<evidence type="ECO:0000313" key="2">
    <source>
        <dbReference type="EMBL" id="MCG7940417.1"/>
    </source>
</evidence>
<organism evidence="2 3">
    <name type="scientific">Candidatus Thiodiazotropha lotti</name>
    <dbReference type="NCBI Taxonomy" id="2792787"/>
    <lineage>
        <taxon>Bacteria</taxon>
        <taxon>Pseudomonadati</taxon>
        <taxon>Pseudomonadota</taxon>
        <taxon>Gammaproteobacteria</taxon>
        <taxon>Chromatiales</taxon>
        <taxon>Sedimenticolaceae</taxon>
        <taxon>Candidatus Thiodiazotropha</taxon>
    </lineage>
</organism>
<dbReference type="Gene3D" id="3.30.450.20">
    <property type="entry name" value="PAS domain"/>
    <property type="match status" value="1"/>
</dbReference>
<dbReference type="Pfam" id="PF00989">
    <property type="entry name" value="PAS"/>
    <property type="match status" value="1"/>
</dbReference>
<proteinExistence type="predicted"/>
<dbReference type="CDD" id="cd00130">
    <property type="entry name" value="PAS"/>
    <property type="match status" value="1"/>
</dbReference>
<evidence type="ECO:0000313" key="3">
    <source>
        <dbReference type="Proteomes" id="UP000886687"/>
    </source>
</evidence>
<dbReference type="EMBL" id="JAEPDI010000013">
    <property type="protein sequence ID" value="MCG7940417.1"/>
    <property type="molecule type" value="Genomic_DNA"/>
</dbReference>
<comment type="caution">
    <text evidence="2">The sequence shown here is derived from an EMBL/GenBank/DDBJ whole genome shotgun (WGS) entry which is preliminary data.</text>
</comment>
<dbReference type="AlphaFoldDB" id="A0A9E4K6W7"/>
<feature type="domain" description="PAS" evidence="1">
    <location>
        <begin position="25"/>
        <end position="60"/>
    </location>
</feature>
<dbReference type="Proteomes" id="UP000886687">
    <property type="component" value="Unassembled WGS sequence"/>
</dbReference>
<reference evidence="2" key="1">
    <citation type="journal article" date="2021" name="Proc. Natl. Acad. Sci. U.S.A.">
        <title>Global biogeography of chemosynthetic symbionts reveals both localized and globally distributed symbiont groups. .</title>
        <authorList>
            <person name="Osvatic J.T."/>
            <person name="Wilkins L.G.E."/>
            <person name="Leibrecht L."/>
            <person name="Leray M."/>
            <person name="Zauner S."/>
            <person name="Polzin J."/>
            <person name="Camacho Y."/>
            <person name="Gros O."/>
            <person name="van Gils J.A."/>
            <person name="Eisen J.A."/>
            <person name="Petersen J.M."/>
            <person name="Yuen B."/>
        </authorList>
    </citation>
    <scope>NUCLEOTIDE SEQUENCE</scope>
    <source>
        <strain evidence="2">MAGL173</strain>
    </source>
</reference>